<feature type="region of interest" description="Disordered" evidence="6">
    <location>
        <begin position="327"/>
        <end position="349"/>
    </location>
</feature>
<keyword evidence="2 7" id="KW-0812">Transmembrane</keyword>
<evidence type="ECO:0000256" key="6">
    <source>
        <dbReference type="SAM" id="MobiDB-lite"/>
    </source>
</evidence>
<feature type="transmembrane region" description="Helical" evidence="7">
    <location>
        <begin position="172"/>
        <end position="197"/>
    </location>
</feature>
<dbReference type="InterPro" id="IPR049326">
    <property type="entry name" value="Rhodopsin_dom_fungi"/>
</dbReference>
<protein>
    <recommendedName>
        <fullName evidence="8">Rhodopsin domain-containing protein</fullName>
    </recommendedName>
</protein>
<feature type="transmembrane region" description="Helical" evidence="7">
    <location>
        <begin position="47"/>
        <end position="70"/>
    </location>
</feature>
<feature type="transmembrane region" description="Helical" evidence="7">
    <location>
        <begin position="239"/>
        <end position="264"/>
    </location>
</feature>
<evidence type="ECO:0000256" key="5">
    <source>
        <dbReference type="ARBA" id="ARBA00038359"/>
    </source>
</evidence>
<dbReference type="InterPro" id="IPR052337">
    <property type="entry name" value="SAT4-like"/>
</dbReference>
<feature type="transmembrane region" description="Helical" evidence="7">
    <location>
        <begin position="209"/>
        <end position="227"/>
    </location>
</feature>
<dbReference type="OrthoDB" id="4682787at2759"/>
<comment type="similarity">
    <text evidence="5">Belongs to the SAT4 family.</text>
</comment>
<keyword evidence="10" id="KW-1185">Reference proteome</keyword>
<evidence type="ECO:0000256" key="2">
    <source>
        <dbReference type="ARBA" id="ARBA00022692"/>
    </source>
</evidence>
<dbReference type="InParanoid" id="A0A2J6TX45"/>
<sequence length="389" mass="43476">MAELDPKDYNGAQLAVVSIFFLTLTYLSVGLRVFVRIWIMKSFQWDDWLMLVAQVVFTLSCSFILRGVHYGMGHHDDSLPVPERIQGLKYQALATLTYVANMMFIKLSIAIFLLRIATKKRYTWTLKISMVIVTIWSLAIFFFEIFQCTPIQAQWDFTIQNSKCASGDSFVAAAYAISVLTVITDWMYAIIPIPMIWSVQLTTQKKVTVAFVLSLGVFASIATLIRVKYLVELSDYSDILFTGTTAMVWTLIEPGIAITAASLITIRPLLRALNFTGFNSTGHTSSRNLTSNNNMSRSMGQHNLSQRRDDFALANWNALSSVTGPEEAAVKGKEKGVSKVRSEPVSDAESEQYILQGRGVGDVEEGIRQTRTVTIVSDPQSRSGSRSRR</sequence>
<dbReference type="RefSeq" id="XP_024744510.1">
    <property type="nucleotide sequence ID" value="XM_024873643.1"/>
</dbReference>
<evidence type="ECO:0000256" key="1">
    <source>
        <dbReference type="ARBA" id="ARBA00004141"/>
    </source>
</evidence>
<accession>A0A2J6TX45</accession>
<proteinExistence type="inferred from homology"/>
<evidence type="ECO:0000256" key="7">
    <source>
        <dbReference type="SAM" id="Phobius"/>
    </source>
</evidence>
<feature type="domain" description="Rhodopsin" evidence="8">
    <location>
        <begin position="31"/>
        <end position="271"/>
    </location>
</feature>
<dbReference type="PANTHER" id="PTHR33048:SF96">
    <property type="entry name" value="INTEGRAL MEMBRANE PROTEIN"/>
    <property type="match status" value="1"/>
</dbReference>
<reference evidence="9 10" key="1">
    <citation type="submission" date="2016-04" db="EMBL/GenBank/DDBJ databases">
        <title>A degradative enzymes factory behind the ericoid mycorrhizal symbiosis.</title>
        <authorList>
            <consortium name="DOE Joint Genome Institute"/>
            <person name="Martino E."/>
            <person name="Morin E."/>
            <person name="Grelet G."/>
            <person name="Kuo A."/>
            <person name="Kohler A."/>
            <person name="Daghino S."/>
            <person name="Barry K."/>
            <person name="Choi C."/>
            <person name="Cichocki N."/>
            <person name="Clum A."/>
            <person name="Copeland A."/>
            <person name="Hainaut M."/>
            <person name="Haridas S."/>
            <person name="Labutti K."/>
            <person name="Lindquist E."/>
            <person name="Lipzen A."/>
            <person name="Khouja H.-R."/>
            <person name="Murat C."/>
            <person name="Ohm R."/>
            <person name="Olson A."/>
            <person name="Spatafora J."/>
            <person name="Veneault-Fourrey C."/>
            <person name="Henrissat B."/>
            <person name="Grigoriev I."/>
            <person name="Martin F."/>
            <person name="Perotto S."/>
        </authorList>
    </citation>
    <scope>NUCLEOTIDE SEQUENCE [LARGE SCALE GENOMIC DNA]</scope>
    <source>
        <strain evidence="9 10">E</strain>
    </source>
</reference>
<keyword evidence="4 7" id="KW-0472">Membrane</keyword>
<evidence type="ECO:0000313" key="10">
    <source>
        <dbReference type="Proteomes" id="UP000235371"/>
    </source>
</evidence>
<dbReference type="GeneID" id="36581723"/>
<feature type="transmembrane region" description="Helical" evidence="7">
    <location>
        <begin position="90"/>
        <end position="114"/>
    </location>
</feature>
<dbReference type="AlphaFoldDB" id="A0A2J6TX45"/>
<dbReference type="EMBL" id="KZ613740">
    <property type="protein sequence ID" value="PMD67606.1"/>
    <property type="molecule type" value="Genomic_DNA"/>
</dbReference>
<dbReference type="PANTHER" id="PTHR33048">
    <property type="entry name" value="PTH11-LIKE INTEGRAL MEMBRANE PROTEIN (AFU_ORTHOLOGUE AFUA_5G11245)"/>
    <property type="match status" value="1"/>
</dbReference>
<gene>
    <name evidence="9" type="ORF">K444DRAFT_516019</name>
</gene>
<feature type="transmembrane region" description="Helical" evidence="7">
    <location>
        <begin position="126"/>
        <end position="146"/>
    </location>
</feature>
<comment type="subcellular location">
    <subcellularLocation>
        <location evidence="1">Membrane</location>
        <topology evidence="1">Multi-pass membrane protein</topology>
    </subcellularLocation>
</comment>
<feature type="transmembrane region" description="Helical" evidence="7">
    <location>
        <begin position="12"/>
        <end position="35"/>
    </location>
</feature>
<evidence type="ECO:0000256" key="4">
    <source>
        <dbReference type="ARBA" id="ARBA00023136"/>
    </source>
</evidence>
<organism evidence="9 10">
    <name type="scientific">Hyaloscypha bicolor E</name>
    <dbReference type="NCBI Taxonomy" id="1095630"/>
    <lineage>
        <taxon>Eukaryota</taxon>
        <taxon>Fungi</taxon>
        <taxon>Dikarya</taxon>
        <taxon>Ascomycota</taxon>
        <taxon>Pezizomycotina</taxon>
        <taxon>Leotiomycetes</taxon>
        <taxon>Helotiales</taxon>
        <taxon>Hyaloscyphaceae</taxon>
        <taxon>Hyaloscypha</taxon>
        <taxon>Hyaloscypha bicolor</taxon>
    </lineage>
</organism>
<dbReference type="Proteomes" id="UP000235371">
    <property type="component" value="Unassembled WGS sequence"/>
</dbReference>
<feature type="compositionally biased region" description="Basic and acidic residues" evidence="6">
    <location>
        <begin position="328"/>
        <end position="344"/>
    </location>
</feature>
<dbReference type="GO" id="GO:0016020">
    <property type="term" value="C:membrane"/>
    <property type="evidence" value="ECO:0007669"/>
    <property type="project" value="UniProtKB-SubCell"/>
</dbReference>
<dbReference type="Pfam" id="PF20684">
    <property type="entry name" value="Fung_rhodopsin"/>
    <property type="match status" value="1"/>
</dbReference>
<evidence type="ECO:0000259" key="8">
    <source>
        <dbReference type="Pfam" id="PF20684"/>
    </source>
</evidence>
<dbReference type="STRING" id="1095630.A0A2J6TX45"/>
<evidence type="ECO:0000313" key="9">
    <source>
        <dbReference type="EMBL" id="PMD67606.1"/>
    </source>
</evidence>
<keyword evidence="3 7" id="KW-1133">Transmembrane helix</keyword>
<name>A0A2J6TX45_9HELO</name>
<evidence type="ECO:0000256" key="3">
    <source>
        <dbReference type="ARBA" id="ARBA00022989"/>
    </source>
</evidence>